<proteinExistence type="predicted"/>
<reference evidence="2 3" key="1">
    <citation type="submission" date="2020-08" db="EMBL/GenBank/DDBJ databases">
        <title>Genomic Encyclopedia of Type Strains, Phase IV (KMG-IV): sequencing the most valuable type-strain genomes for metagenomic binning, comparative biology and taxonomic classification.</title>
        <authorList>
            <person name="Goeker M."/>
        </authorList>
    </citation>
    <scope>NUCLEOTIDE SEQUENCE [LARGE SCALE GENOMIC DNA]</scope>
    <source>
        <strain evidence="2 3">DSM 102235</strain>
    </source>
</reference>
<protein>
    <submittedName>
        <fullName evidence="2">Uncharacterized protein</fullName>
    </submittedName>
</protein>
<evidence type="ECO:0000313" key="2">
    <source>
        <dbReference type="EMBL" id="MBB3985717.1"/>
    </source>
</evidence>
<sequence>MKHILAAALTALTALPAFAAEPLTARDFESYVDGKTLYYGLGGDSYGVEEYLPDRRVRWSFMDGECKEGYWYEAETGNICFVYEDAPNAPQCWSFFQDGSKLRAVFENDASTTVLYEAQQDDKPMLCYGPKIGV</sequence>
<evidence type="ECO:0000256" key="1">
    <source>
        <dbReference type="SAM" id="SignalP"/>
    </source>
</evidence>
<dbReference type="RefSeq" id="WP_183965508.1">
    <property type="nucleotide sequence ID" value="NZ_BAABBZ010000018.1"/>
</dbReference>
<feature type="chain" id="PRO_5030573839" evidence="1">
    <location>
        <begin position="20"/>
        <end position="134"/>
    </location>
</feature>
<comment type="caution">
    <text evidence="2">The sequence shown here is derived from an EMBL/GenBank/DDBJ whole genome shotgun (WGS) entry which is preliminary data.</text>
</comment>
<feature type="signal peptide" evidence="1">
    <location>
        <begin position="1"/>
        <end position="19"/>
    </location>
</feature>
<dbReference type="Proteomes" id="UP000541426">
    <property type="component" value="Unassembled WGS sequence"/>
</dbReference>
<keyword evidence="1" id="KW-0732">Signal</keyword>
<organism evidence="2 3">
    <name type="scientific">Sagittula marina</name>
    <dbReference type="NCBI Taxonomy" id="943940"/>
    <lineage>
        <taxon>Bacteria</taxon>
        <taxon>Pseudomonadati</taxon>
        <taxon>Pseudomonadota</taxon>
        <taxon>Alphaproteobacteria</taxon>
        <taxon>Rhodobacterales</taxon>
        <taxon>Roseobacteraceae</taxon>
        <taxon>Sagittula</taxon>
    </lineage>
</organism>
<name>A0A7W6DMZ2_9RHOB</name>
<keyword evidence="3" id="KW-1185">Reference proteome</keyword>
<gene>
    <name evidence="2" type="ORF">GGQ68_002050</name>
</gene>
<accession>A0A7W6DMZ2</accession>
<dbReference type="EMBL" id="JACIEJ010000004">
    <property type="protein sequence ID" value="MBB3985717.1"/>
    <property type="molecule type" value="Genomic_DNA"/>
</dbReference>
<evidence type="ECO:0000313" key="3">
    <source>
        <dbReference type="Proteomes" id="UP000541426"/>
    </source>
</evidence>
<dbReference type="AlphaFoldDB" id="A0A7W6DMZ2"/>